<dbReference type="GO" id="GO:0005507">
    <property type="term" value="F:copper ion binding"/>
    <property type="evidence" value="ECO:0007669"/>
    <property type="project" value="InterPro"/>
</dbReference>
<dbReference type="Proteomes" id="UP000257067">
    <property type="component" value="Unassembled WGS sequence"/>
</dbReference>
<dbReference type="InterPro" id="IPR006121">
    <property type="entry name" value="HMA_dom"/>
</dbReference>
<dbReference type="Gene3D" id="3.30.70.100">
    <property type="match status" value="1"/>
</dbReference>
<dbReference type="SUPFAM" id="SSF55008">
    <property type="entry name" value="HMA, heavy metal-associated domain"/>
    <property type="match status" value="1"/>
</dbReference>
<organism evidence="2 3">
    <name type="scientific">Helicobacter cholecystus</name>
    <dbReference type="NCBI Taxonomy" id="45498"/>
    <lineage>
        <taxon>Bacteria</taxon>
        <taxon>Pseudomonadati</taxon>
        <taxon>Campylobacterota</taxon>
        <taxon>Epsilonproteobacteria</taxon>
        <taxon>Campylobacterales</taxon>
        <taxon>Helicobacteraceae</taxon>
        <taxon>Helicobacter</taxon>
    </lineage>
</organism>
<dbReference type="OrthoDB" id="9801832at2"/>
<dbReference type="InterPro" id="IPR036163">
    <property type="entry name" value="HMA_dom_sf"/>
</dbReference>
<accession>A0A3D8IU01</accession>
<reference evidence="2 3" key="1">
    <citation type="submission" date="2018-04" db="EMBL/GenBank/DDBJ databases">
        <title>Novel Campyloabacter and Helicobacter Species and Strains.</title>
        <authorList>
            <person name="Mannion A.J."/>
            <person name="Shen Z."/>
            <person name="Fox J.G."/>
        </authorList>
    </citation>
    <scope>NUCLEOTIDE SEQUENCE [LARGE SCALE GENOMIC DNA]</scope>
    <source>
        <strain evidence="2 3">ATCC 700242</strain>
    </source>
</reference>
<protein>
    <submittedName>
        <fullName evidence="2">Copper chaperone</fullName>
    </submittedName>
</protein>
<keyword evidence="3" id="KW-1185">Reference proteome</keyword>
<gene>
    <name evidence="2" type="ORF">CQA62_05640</name>
</gene>
<dbReference type="PRINTS" id="PR00944">
    <property type="entry name" value="CUEXPORT"/>
</dbReference>
<evidence type="ECO:0000313" key="2">
    <source>
        <dbReference type="EMBL" id="RDU68702.1"/>
    </source>
</evidence>
<feature type="domain" description="HMA" evidence="1">
    <location>
        <begin position="2"/>
        <end position="67"/>
    </location>
</feature>
<evidence type="ECO:0000313" key="3">
    <source>
        <dbReference type="Proteomes" id="UP000257067"/>
    </source>
</evidence>
<sequence>MNTLVFKVPQMNCSHCISKITKFLQEVQGVQEVECLLPSKEVKVTFCSPADKGQIIEAIEDCGFEVE</sequence>
<dbReference type="Pfam" id="PF00403">
    <property type="entry name" value="HMA"/>
    <property type="match status" value="1"/>
</dbReference>
<dbReference type="AlphaFoldDB" id="A0A3D8IU01"/>
<dbReference type="CDD" id="cd00371">
    <property type="entry name" value="HMA"/>
    <property type="match status" value="1"/>
</dbReference>
<dbReference type="GO" id="GO:0006825">
    <property type="term" value="P:copper ion transport"/>
    <property type="evidence" value="ECO:0007669"/>
    <property type="project" value="InterPro"/>
</dbReference>
<dbReference type="EMBL" id="NXLU01000007">
    <property type="protein sequence ID" value="RDU68702.1"/>
    <property type="molecule type" value="Genomic_DNA"/>
</dbReference>
<dbReference type="InterPro" id="IPR000428">
    <property type="entry name" value="Cu-bd"/>
</dbReference>
<comment type="caution">
    <text evidence="2">The sequence shown here is derived from an EMBL/GenBank/DDBJ whole genome shotgun (WGS) entry which is preliminary data.</text>
</comment>
<name>A0A3D8IU01_9HELI</name>
<dbReference type="PROSITE" id="PS50846">
    <property type="entry name" value="HMA_2"/>
    <property type="match status" value="1"/>
</dbReference>
<proteinExistence type="predicted"/>
<dbReference type="RefSeq" id="WP_104724952.1">
    <property type="nucleotide sequence ID" value="NZ_FZNE01000010.1"/>
</dbReference>
<evidence type="ECO:0000259" key="1">
    <source>
        <dbReference type="PROSITE" id="PS50846"/>
    </source>
</evidence>